<dbReference type="InterPro" id="IPR005467">
    <property type="entry name" value="His_kinase_dom"/>
</dbReference>
<evidence type="ECO:0000256" key="2">
    <source>
        <dbReference type="ARBA" id="ARBA00004141"/>
    </source>
</evidence>
<evidence type="ECO:0000256" key="8">
    <source>
        <dbReference type="ARBA" id="ARBA00022989"/>
    </source>
</evidence>
<dbReference type="SMART" id="SM00388">
    <property type="entry name" value="HisKA"/>
    <property type="match status" value="1"/>
</dbReference>
<keyword evidence="4" id="KW-0597">Phosphoprotein</keyword>
<dbReference type="Gene3D" id="3.30.565.10">
    <property type="entry name" value="Histidine kinase-like ATPase, C-terminal domain"/>
    <property type="match status" value="1"/>
</dbReference>
<dbReference type="InterPro" id="IPR004358">
    <property type="entry name" value="Sig_transdc_His_kin-like_C"/>
</dbReference>
<dbReference type="InterPro" id="IPR003594">
    <property type="entry name" value="HATPase_dom"/>
</dbReference>
<evidence type="ECO:0000313" key="12">
    <source>
        <dbReference type="EMBL" id="MFL0251850.1"/>
    </source>
</evidence>
<dbReference type="Proteomes" id="UP001623592">
    <property type="component" value="Unassembled WGS sequence"/>
</dbReference>
<keyword evidence="10" id="KW-0472">Membrane</keyword>
<reference evidence="12 13" key="1">
    <citation type="submission" date="2024-11" db="EMBL/GenBank/DDBJ databases">
        <authorList>
            <person name="Heng Y.C."/>
            <person name="Lim A.C.H."/>
            <person name="Lee J.K.Y."/>
            <person name="Kittelmann S."/>
        </authorList>
    </citation>
    <scope>NUCLEOTIDE SEQUENCE [LARGE SCALE GENOMIC DNA]</scope>
    <source>
        <strain evidence="12 13">WILCCON 0114</strain>
    </source>
</reference>
<dbReference type="SUPFAM" id="SSF47384">
    <property type="entry name" value="Homodimeric domain of signal transducing histidine kinase"/>
    <property type="match status" value="1"/>
</dbReference>
<evidence type="ECO:0000259" key="11">
    <source>
        <dbReference type="PROSITE" id="PS50109"/>
    </source>
</evidence>
<dbReference type="PROSITE" id="PS50109">
    <property type="entry name" value="HIS_KIN"/>
    <property type="match status" value="1"/>
</dbReference>
<dbReference type="CDD" id="cd00082">
    <property type="entry name" value="HisKA"/>
    <property type="match status" value="1"/>
</dbReference>
<evidence type="ECO:0000256" key="3">
    <source>
        <dbReference type="ARBA" id="ARBA00012438"/>
    </source>
</evidence>
<evidence type="ECO:0000256" key="4">
    <source>
        <dbReference type="ARBA" id="ARBA00022553"/>
    </source>
</evidence>
<dbReference type="SMART" id="SM00387">
    <property type="entry name" value="HATPase_c"/>
    <property type="match status" value="1"/>
</dbReference>
<organism evidence="12 13">
    <name type="scientific">Clostridium neuense</name>
    <dbReference type="NCBI Taxonomy" id="1728934"/>
    <lineage>
        <taxon>Bacteria</taxon>
        <taxon>Bacillati</taxon>
        <taxon>Bacillota</taxon>
        <taxon>Clostridia</taxon>
        <taxon>Eubacteriales</taxon>
        <taxon>Clostridiaceae</taxon>
        <taxon>Clostridium</taxon>
    </lineage>
</organism>
<evidence type="ECO:0000256" key="7">
    <source>
        <dbReference type="ARBA" id="ARBA00022777"/>
    </source>
</evidence>
<comment type="catalytic activity">
    <reaction evidence="1">
        <text>ATP + protein L-histidine = ADP + protein N-phospho-L-histidine.</text>
        <dbReference type="EC" id="2.7.13.3"/>
    </reaction>
</comment>
<keyword evidence="9" id="KW-0902">Two-component regulatory system</keyword>
<dbReference type="InterPro" id="IPR036890">
    <property type="entry name" value="HATPase_C_sf"/>
</dbReference>
<comment type="subcellular location">
    <subcellularLocation>
        <location evidence="2">Membrane</location>
        <topology evidence="2">Multi-pass membrane protein</topology>
    </subcellularLocation>
</comment>
<evidence type="ECO:0000256" key="9">
    <source>
        <dbReference type="ARBA" id="ARBA00023012"/>
    </source>
</evidence>
<evidence type="ECO:0000256" key="6">
    <source>
        <dbReference type="ARBA" id="ARBA00022692"/>
    </source>
</evidence>
<evidence type="ECO:0000256" key="5">
    <source>
        <dbReference type="ARBA" id="ARBA00022679"/>
    </source>
</evidence>
<evidence type="ECO:0000256" key="1">
    <source>
        <dbReference type="ARBA" id="ARBA00000085"/>
    </source>
</evidence>
<name>A0ABW8TIG9_9CLOT</name>
<dbReference type="PRINTS" id="PR00344">
    <property type="entry name" value="BCTRLSENSOR"/>
</dbReference>
<proteinExistence type="predicted"/>
<dbReference type="EMBL" id="JBJIAA010000013">
    <property type="protein sequence ID" value="MFL0251850.1"/>
    <property type="molecule type" value="Genomic_DNA"/>
</dbReference>
<dbReference type="PANTHER" id="PTHR45528:SF8">
    <property type="entry name" value="HISTIDINE KINASE"/>
    <property type="match status" value="1"/>
</dbReference>
<dbReference type="EC" id="2.7.13.3" evidence="3"/>
<evidence type="ECO:0000256" key="10">
    <source>
        <dbReference type="ARBA" id="ARBA00023136"/>
    </source>
</evidence>
<dbReference type="Pfam" id="PF02518">
    <property type="entry name" value="HATPase_c"/>
    <property type="match status" value="1"/>
</dbReference>
<sequence>MNICIPIFIGIICIILILRDIYISSQINEINKTLSLIRKGNFNARLRFYSGDRRIKELGINMNAIMEEFQEIYDKKEYLEESRKRMIANISHDLRTPLTSVLGYLEAVKKDENLSLEEKNKYWGIAYSKAKKLYLLLEDFFQMSKLDAGDIAIKKEKVNLTDTVKEAIASFYNEFVNKGIEPSIELPKEDLFVLADVKAVDRILFNLLSNAFRYGTDGKVIGIKIRKEKLNAWVEVWNMGKNIPEKDIPYVFDRLYTAESSRNEEVKGSGLGLAIVKSLVEKLNGEVSVCSNKNERTTFSFSLPLY</sequence>
<dbReference type="RefSeq" id="WP_406788500.1">
    <property type="nucleotide sequence ID" value="NZ_JBJIAA010000013.1"/>
</dbReference>
<protein>
    <recommendedName>
        <fullName evidence="3">histidine kinase</fullName>
        <ecNumber evidence="3">2.7.13.3</ecNumber>
    </recommendedName>
</protein>
<gene>
    <name evidence="12" type="ORF">ACJDT4_15640</name>
</gene>
<keyword evidence="13" id="KW-1185">Reference proteome</keyword>
<dbReference type="SUPFAM" id="SSF55874">
    <property type="entry name" value="ATPase domain of HSP90 chaperone/DNA topoisomerase II/histidine kinase"/>
    <property type="match status" value="1"/>
</dbReference>
<dbReference type="InterPro" id="IPR050398">
    <property type="entry name" value="HssS/ArlS-like"/>
</dbReference>
<dbReference type="InterPro" id="IPR003661">
    <property type="entry name" value="HisK_dim/P_dom"/>
</dbReference>
<dbReference type="Gene3D" id="1.10.287.130">
    <property type="match status" value="1"/>
</dbReference>
<keyword evidence="5" id="KW-0808">Transferase</keyword>
<feature type="domain" description="Histidine kinase" evidence="11">
    <location>
        <begin position="89"/>
        <end position="306"/>
    </location>
</feature>
<keyword evidence="6" id="KW-0812">Transmembrane</keyword>
<dbReference type="PANTHER" id="PTHR45528">
    <property type="entry name" value="SENSOR HISTIDINE KINASE CPXA"/>
    <property type="match status" value="1"/>
</dbReference>
<keyword evidence="8" id="KW-1133">Transmembrane helix</keyword>
<dbReference type="InterPro" id="IPR036097">
    <property type="entry name" value="HisK_dim/P_sf"/>
</dbReference>
<keyword evidence="7 12" id="KW-0418">Kinase</keyword>
<evidence type="ECO:0000313" key="13">
    <source>
        <dbReference type="Proteomes" id="UP001623592"/>
    </source>
</evidence>
<dbReference type="Pfam" id="PF00512">
    <property type="entry name" value="HisKA"/>
    <property type="match status" value="1"/>
</dbReference>
<dbReference type="GO" id="GO:0016301">
    <property type="term" value="F:kinase activity"/>
    <property type="evidence" value="ECO:0007669"/>
    <property type="project" value="UniProtKB-KW"/>
</dbReference>
<accession>A0ABW8TIG9</accession>
<comment type="caution">
    <text evidence="12">The sequence shown here is derived from an EMBL/GenBank/DDBJ whole genome shotgun (WGS) entry which is preliminary data.</text>
</comment>